<dbReference type="PANTHER" id="PTHR43795">
    <property type="entry name" value="BIFUNCTIONAL ASPARTATE AMINOTRANSFERASE AND GLUTAMATE/ASPARTATE-PREPHENATE AMINOTRANSFERASE-RELATED"/>
    <property type="match status" value="1"/>
</dbReference>
<dbReference type="Gene3D" id="3.40.640.10">
    <property type="entry name" value="Type I PLP-dependent aspartate aminotransferase-like (Major domain)"/>
    <property type="match status" value="1"/>
</dbReference>
<dbReference type="PANTHER" id="PTHR43795:SF39">
    <property type="entry name" value="AMINOTRANSFERASE CLASS I_CLASSII DOMAIN-CONTAINING PROTEIN"/>
    <property type="match status" value="1"/>
</dbReference>
<sequence length="431" mass="48469">MTDPEERLALHHVSLTAPVLNLAVAENVLLYDSLKEKVFKNPEIGPEDIRYKRSYGTDELRQHIARLLKKTMSPVVEADDVYATAGVSGALECLAFALEQGKALKPGDRVLLPAPSWQGFKWCFEQRPGLQCVFAPLPVTGDNAFQLTLKALQDAYDKAKPHPKLLVLTNPNNPLGANYSKELLESIYTWALTKTEMHIISDEMYAHSQIAKSKPGFHSAFTLDACKQHQDRVHVVWGLAKDFGLSGFRTGFVLSRSALVRKAMRGGKGLKEMSWFSPLDSLKNVVVGKLFRTGEDKDAWYPEQLMRNVYPERLTKSYEAVKKALSKAGIPFLSNNADNAAQFFFLDLHKYLDKVPEEEGDDTWLRVFPEIDDREERLRAYLETEAQVQLLPGQTLFCPAPGYFRLCFTAYDQDKVVQAVDRIGAALNKLG</sequence>
<dbReference type="AlphaFoldDB" id="A0A0N1JYW3"/>
<dbReference type="InterPro" id="IPR004839">
    <property type="entry name" value="Aminotransferase_I/II_large"/>
</dbReference>
<dbReference type="CDD" id="cd00609">
    <property type="entry name" value="AAT_like"/>
    <property type="match status" value="1"/>
</dbReference>
<accession>A0A0N1JYW3</accession>
<name>A0A0N1JYW3_9ACTN</name>
<dbReference type="GO" id="GO:0030170">
    <property type="term" value="F:pyridoxal phosphate binding"/>
    <property type="evidence" value="ECO:0007669"/>
    <property type="project" value="InterPro"/>
</dbReference>
<dbReference type="EMBL" id="LGKG01000079">
    <property type="protein sequence ID" value="KPC64717.1"/>
    <property type="molecule type" value="Genomic_DNA"/>
</dbReference>
<dbReference type="Pfam" id="PF00155">
    <property type="entry name" value="Aminotran_1_2"/>
    <property type="match status" value="1"/>
</dbReference>
<keyword evidence="1" id="KW-0663">Pyridoxal phosphate</keyword>
<evidence type="ECO:0000313" key="3">
    <source>
        <dbReference type="EMBL" id="KPC64717.1"/>
    </source>
</evidence>
<dbReference type="PRINTS" id="PR00753">
    <property type="entry name" value="ACCSYNTHASE"/>
</dbReference>
<dbReference type="GO" id="GO:0008483">
    <property type="term" value="F:transaminase activity"/>
    <property type="evidence" value="ECO:0007669"/>
    <property type="project" value="TreeGrafter"/>
</dbReference>
<evidence type="ECO:0000313" key="4">
    <source>
        <dbReference type="Proteomes" id="UP000037982"/>
    </source>
</evidence>
<proteinExistence type="predicted"/>
<dbReference type="Gene3D" id="3.90.1150.10">
    <property type="entry name" value="Aspartate Aminotransferase, domain 1"/>
    <property type="match status" value="1"/>
</dbReference>
<gene>
    <name evidence="3" type="ORF">ADL29_10455</name>
</gene>
<organism evidence="3 4">
    <name type="scientific">Streptomyces chattanoogensis</name>
    <dbReference type="NCBI Taxonomy" id="66876"/>
    <lineage>
        <taxon>Bacteria</taxon>
        <taxon>Bacillati</taxon>
        <taxon>Actinomycetota</taxon>
        <taxon>Actinomycetes</taxon>
        <taxon>Kitasatosporales</taxon>
        <taxon>Streptomycetaceae</taxon>
        <taxon>Streptomyces</taxon>
    </lineage>
</organism>
<feature type="domain" description="Aminotransferase class I/classII large" evidence="2">
    <location>
        <begin position="25"/>
        <end position="423"/>
    </location>
</feature>
<evidence type="ECO:0000259" key="2">
    <source>
        <dbReference type="Pfam" id="PF00155"/>
    </source>
</evidence>
<protein>
    <recommendedName>
        <fullName evidence="2">Aminotransferase class I/classII large domain-containing protein</fullName>
    </recommendedName>
</protein>
<comment type="caution">
    <text evidence="3">The sequence shown here is derived from an EMBL/GenBank/DDBJ whole genome shotgun (WGS) entry which is preliminary data.</text>
</comment>
<dbReference type="SUPFAM" id="SSF53383">
    <property type="entry name" value="PLP-dependent transferases"/>
    <property type="match status" value="1"/>
</dbReference>
<evidence type="ECO:0000256" key="1">
    <source>
        <dbReference type="ARBA" id="ARBA00022898"/>
    </source>
</evidence>
<dbReference type="InterPro" id="IPR050478">
    <property type="entry name" value="Ethylene_sulfur-biosynth"/>
</dbReference>
<reference evidence="4" key="1">
    <citation type="submission" date="2015-07" db="EMBL/GenBank/DDBJ databases">
        <authorList>
            <person name="Ju K.-S."/>
            <person name="Doroghazi J.R."/>
            <person name="Metcalf W.W."/>
        </authorList>
    </citation>
    <scope>NUCLEOTIDE SEQUENCE [LARGE SCALE GENOMIC DNA]</scope>
    <source>
        <strain evidence="4">NRRL ISP-5002</strain>
    </source>
</reference>
<dbReference type="InterPro" id="IPR015421">
    <property type="entry name" value="PyrdxlP-dep_Trfase_major"/>
</dbReference>
<dbReference type="Proteomes" id="UP000037982">
    <property type="component" value="Unassembled WGS sequence"/>
</dbReference>
<dbReference type="PATRIC" id="fig|66876.3.peg.2268"/>
<dbReference type="InterPro" id="IPR015422">
    <property type="entry name" value="PyrdxlP-dep_Trfase_small"/>
</dbReference>
<keyword evidence="4" id="KW-1185">Reference proteome</keyword>
<dbReference type="GO" id="GO:0006520">
    <property type="term" value="P:amino acid metabolic process"/>
    <property type="evidence" value="ECO:0007669"/>
    <property type="project" value="TreeGrafter"/>
</dbReference>
<dbReference type="InterPro" id="IPR015424">
    <property type="entry name" value="PyrdxlP-dep_Trfase"/>
</dbReference>